<dbReference type="EMBL" id="LR215037">
    <property type="protein sequence ID" value="VEU75479.1"/>
    <property type="molecule type" value="Genomic_DNA"/>
</dbReference>
<organism evidence="3 4">
    <name type="scientific">Mycoplasmopsis maculosa</name>
    <dbReference type="NCBI Taxonomy" id="114885"/>
    <lineage>
        <taxon>Bacteria</taxon>
        <taxon>Bacillati</taxon>
        <taxon>Mycoplasmatota</taxon>
        <taxon>Mycoplasmoidales</taxon>
        <taxon>Metamycoplasmataceae</taxon>
        <taxon>Mycoplasmopsis</taxon>
    </lineage>
</organism>
<dbReference type="PROSITE" id="PS51257">
    <property type="entry name" value="PROKAR_LIPOPROTEIN"/>
    <property type="match status" value="1"/>
</dbReference>
<feature type="chain" id="PRO_5019230825" description="TNase-like domain-containing protein" evidence="1">
    <location>
        <begin position="26"/>
        <end position="259"/>
    </location>
</feature>
<evidence type="ECO:0000256" key="1">
    <source>
        <dbReference type="SAM" id="SignalP"/>
    </source>
</evidence>
<name>A0A449B4I1_9BACT</name>
<protein>
    <recommendedName>
        <fullName evidence="2">TNase-like domain-containing protein</fullName>
    </recommendedName>
</protein>
<dbReference type="RefSeq" id="WP_129646607.1">
    <property type="nucleotide sequence ID" value="NZ_LR215037.1"/>
</dbReference>
<dbReference type="OrthoDB" id="398206at2"/>
<keyword evidence="1" id="KW-0732">Signal</keyword>
<dbReference type="Proteomes" id="UP000290243">
    <property type="component" value="Chromosome"/>
</dbReference>
<accession>A0A449B4I1</accession>
<feature type="domain" description="TNase-like" evidence="2">
    <location>
        <begin position="83"/>
        <end position="148"/>
    </location>
</feature>
<dbReference type="Pfam" id="PF00565">
    <property type="entry name" value="SNase"/>
    <property type="match status" value="1"/>
</dbReference>
<dbReference type="AlphaFoldDB" id="A0A449B4I1"/>
<evidence type="ECO:0000313" key="3">
    <source>
        <dbReference type="EMBL" id="VEU75479.1"/>
    </source>
</evidence>
<keyword evidence="4" id="KW-1185">Reference proteome</keyword>
<proteinExistence type="predicted"/>
<dbReference type="InterPro" id="IPR035437">
    <property type="entry name" value="SNase_OB-fold_sf"/>
</dbReference>
<sequence>MKFKKILSWSVPMSVAIMSSLSAISCEKPEEFNPKVVLDKNHVLVQKNVSKFKVVGGADGDTVYLEALEDNNERGIRTGDKNKIRLSGIDTPEKYVGLTRASDKEYKYALMSSEFASKTLKNNKIVYAYITEKDSFGRWVGDVFYSETNDKPEKIEDVDRSYSVQITRAGLTLPYDINPIPNMDLQKIEGTLQWYVWRLLGVALLNANYYNDGFFAEYSTPYDVSKNVYEIKKFGTAFESFTKKVDINVFNNPNVYKAK</sequence>
<dbReference type="Gene3D" id="2.40.50.90">
    <property type="match status" value="1"/>
</dbReference>
<dbReference type="KEGG" id="mmau:NCTC10168_00401"/>
<evidence type="ECO:0000259" key="2">
    <source>
        <dbReference type="Pfam" id="PF00565"/>
    </source>
</evidence>
<reference evidence="3 4" key="1">
    <citation type="submission" date="2019-01" db="EMBL/GenBank/DDBJ databases">
        <authorList>
            <consortium name="Pathogen Informatics"/>
        </authorList>
    </citation>
    <scope>NUCLEOTIDE SEQUENCE [LARGE SCALE GENOMIC DNA]</scope>
    <source>
        <strain evidence="3 4">NCTC10168</strain>
    </source>
</reference>
<dbReference type="SUPFAM" id="SSF50199">
    <property type="entry name" value="Staphylococcal nuclease"/>
    <property type="match status" value="1"/>
</dbReference>
<gene>
    <name evidence="3" type="ORF">NCTC10168_00401</name>
</gene>
<feature type="signal peptide" evidence="1">
    <location>
        <begin position="1"/>
        <end position="25"/>
    </location>
</feature>
<dbReference type="InterPro" id="IPR016071">
    <property type="entry name" value="Staphylococal_nuclease_OB-fold"/>
</dbReference>
<evidence type="ECO:0000313" key="4">
    <source>
        <dbReference type="Proteomes" id="UP000290243"/>
    </source>
</evidence>